<dbReference type="Pfam" id="PF00561">
    <property type="entry name" value="Abhydrolase_1"/>
    <property type="match status" value="1"/>
</dbReference>
<dbReference type="AlphaFoldDB" id="A0A2A7HPZ9"/>
<dbReference type="PRINTS" id="PR00793">
    <property type="entry name" value="PROAMNOPTASE"/>
</dbReference>
<evidence type="ECO:0000313" key="4">
    <source>
        <dbReference type="EMBL" id="PEC18904.1"/>
    </source>
</evidence>
<dbReference type="InterPro" id="IPR000073">
    <property type="entry name" value="AB_hydrolase_1"/>
</dbReference>
<dbReference type="Gene3D" id="3.40.50.1820">
    <property type="entry name" value="alpha/beta hydrolase"/>
    <property type="match status" value="1"/>
</dbReference>
<dbReference type="InterPro" id="IPR050266">
    <property type="entry name" value="AB_hydrolase_sf"/>
</dbReference>
<dbReference type="GO" id="GO:0016020">
    <property type="term" value="C:membrane"/>
    <property type="evidence" value="ECO:0007669"/>
    <property type="project" value="TreeGrafter"/>
</dbReference>
<dbReference type="InterPro" id="IPR002410">
    <property type="entry name" value="Peptidase_S33"/>
</dbReference>
<protein>
    <submittedName>
        <fullName evidence="4">Proline iminopeptidase</fullName>
    </submittedName>
</protein>
<dbReference type="Proteomes" id="UP000220006">
    <property type="component" value="Unassembled WGS sequence"/>
</dbReference>
<accession>A0A2A7HPZ9</accession>
<reference evidence="4 5" key="1">
    <citation type="submission" date="2017-09" db="EMBL/GenBank/DDBJ databases">
        <title>Large-scale bioinformatics analysis of Bacillus genomes uncovers conserved roles of natural products in bacterial physiology.</title>
        <authorList>
            <consortium name="Agbiome Team Llc"/>
            <person name="Bleich R.M."/>
            <person name="Grubbs K.J."/>
            <person name="Santa Maria K.C."/>
            <person name="Allen S.E."/>
            <person name="Farag S."/>
            <person name="Shank E.A."/>
            <person name="Bowers A."/>
        </authorList>
    </citation>
    <scope>NUCLEOTIDE SEQUENCE [LARGE SCALE GENOMIC DNA]</scope>
    <source>
        <strain evidence="4 5">AFS096845</strain>
    </source>
</reference>
<gene>
    <name evidence="4" type="ORF">COM96_28115</name>
</gene>
<name>A0A2A7HPZ9_BACCE</name>
<dbReference type="GO" id="GO:0004177">
    <property type="term" value="F:aminopeptidase activity"/>
    <property type="evidence" value="ECO:0007669"/>
    <property type="project" value="UniProtKB-EC"/>
</dbReference>
<organism evidence="4 5">
    <name type="scientific">Bacillus cereus</name>
    <dbReference type="NCBI Taxonomy" id="1396"/>
    <lineage>
        <taxon>Bacteria</taxon>
        <taxon>Bacillati</taxon>
        <taxon>Bacillota</taxon>
        <taxon>Bacilli</taxon>
        <taxon>Bacillales</taxon>
        <taxon>Bacillaceae</taxon>
        <taxon>Bacillus</taxon>
        <taxon>Bacillus cereus group</taxon>
    </lineage>
</organism>
<dbReference type="PANTHER" id="PTHR43798:SF31">
    <property type="entry name" value="AB HYDROLASE SUPERFAMILY PROTEIN YCLE"/>
    <property type="match status" value="1"/>
</dbReference>
<dbReference type="GO" id="GO:0006508">
    <property type="term" value="P:proteolysis"/>
    <property type="evidence" value="ECO:0007669"/>
    <property type="project" value="InterPro"/>
</dbReference>
<comment type="caution">
    <text evidence="4">The sequence shown here is derived from an EMBL/GenBank/DDBJ whole genome shotgun (WGS) entry which is preliminary data.</text>
</comment>
<sequence>MIQYILQDGVYFLEINGIQHWCKVMGTAHNTVPLVIVHGGPGGNHYVFERTLGLKLEEYITVVYYEQRGCGRSEAPQDDDDYSIHTLVEDLEELRKQLNVEKVNLLGYSFGGQICLEYALKYPEVVEKMVLQAPSLDDYDEMYNVQIEGFLQITKGKMKEKISIISNSEIPLKEKYNQVWSIVDTETVDRLLFKNEKFAKLNRSLWEESQLNNPGKMSKVIFETKSALPLIECIKDLETDTCVIVGEHDYNTGVGMSNRITKQMKNSKLVIFENSAHFPDIEETDKVCETIIEFLEM</sequence>
<dbReference type="SUPFAM" id="SSF53474">
    <property type="entry name" value="alpha/beta-Hydrolases"/>
    <property type="match status" value="1"/>
</dbReference>
<evidence type="ECO:0000259" key="3">
    <source>
        <dbReference type="Pfam" id="PF00561"/>
    </source>
</evidence>
<dbReference type="PANTHER" id="PTHR43798">
    <property type="entry name" value="MONOACYLGLYCEROL LIPASE"/>
    <property type="match status" value="1"/>
</dbReference>
<evidence type="ECO:0000256" key="2">
    <source>
        <dbReference type="ARBA" id="ARBA00022801"/>
    </source>
</evidence>
<feature type="domain" description="AB hydrolase-1" evidence="3">
    <location>
        <begin position="33"/>
        <end position="152"/>
    </location>
</feature>
<dbReference type="EMBL" id="NVLK01000107">
    <property type="protein sequence ID" value="PEC18904.1"/>
    <property type="molecule type" value="Genomic_DNA"/>
</dbReference>
<dbReference type="InterPro" id="IPR029058">
    <property type="entry name" value="AB_hydrolase_fold"/>
</dbReference>
<keyword evidence="2" id="KW-0378">Hydrolase</keyword>
<proteinExistence type="inferred from homology"/>
<dbReference type="RefSeq" id="WP_097906465.1">
    <property type="nucleotide sequence ID" value="NZ_NVLK01000107.1"/>
</dbReference>
<evidence type="ECO:0000256" key="1">
    <source>
        <dbReference type="ARBA" id="ARBA00010088"/>
    </source>
</evidence>
<comment type="similarity">
    <text evidence="1">Belongs to the peptidase S33 family.</text>
</comment>
<evidence type="ECO:0000313" key="5">
    <source>
        <dbReference type="Proteomes" id="UP000220006"/>
    </source>
</evidence>